<dbReference type="SUPFAM" id="SSF56112">
    <property type="entry name" value="Protein kinase-like (PK-like)"/>
    <property type="match status" value="1"/>
</dbReference>
<evidence type="ECO:0000313" key="10">
    <source>
        <dbReference type="EMBL" id="AZQ38985.1"/>
    </source>
</evidence>
<keyword evidence="4 7" id="KW-0547">Nucleotide-binding</keyword>
<keyword evidence="6 7" id="KW-0067">ATP-binding</keyword>
<feature type="compositionally biased region" description="Basic residues" evidence="8">
    <location>
        <begin position="430"/>
        <end position="439"/>
    </location>
</feature>
<dbReference type="Gene3D" id="3.30.200.20">
    <property type="entry name" value="Phosphorylase Kinase, domain 1"/>
    <property type="match status" value="1"/>
</dbReference>
<evidence type="ECO:0000256" key="6">
    <source>
        <dbReference type="ARBA" id="ARBA00022840"/>
    </source>
</evidence>
<dbReference type="Gene3D" id="1.10.510.10">
    <property type="entry name" value="Transferase(Phosphotransferase) domain 1"/>
    <property type="match status" value="1"/>
</dbReference>
<keyword evidence="2 10" id="KW-0723">Serine/threonine-protein kinase</keyword>
<keyword evidence="5 10" id="KW-0418">Kinase</keyword>
<accession>A0A3Q9ETS6</accession>
<dbReference type="GO" id="GO:0005524">
    <property type="term" value="F:ATP binding"/>
    <property type="evidence" value="ECO:0007669"/>
    <property type="project" value="UniProtKB-UniRule"/>
</dbReference>
<evidence type="ECO:0000256" key="7">
    <source>
        <dbReference type="PROSITE-ProRule" id="PRU10141"/>
    </source>
</evidence>
<dbReference type="CDD" id="cd14014">
    <property type="entry name" value="STKc_PknB_like"/>
    <property type="match status" value="1"/>
</dbReference>
<name>A0A3Q9ETS6_9ACTN</name>
<evidence type="ECO:0000313" key="11">
    <source>
        <dbReference type="Proteomes" id="UP000280298"/>
    </source>
</evidence>
<dbReference type="PROSITE" id="PS00108">
    <property type="entry name" value="PROTEIN_KINASE_ST"/>
    <property type="match status" value="1"/>
</dbReference>
<dbReference type="KEGG" id="scya:EJ357_40725"/>
<dbReference type="PROSITE" id="PS00107">
    <property type="entry name" value="PROTEIN_KINASE_ATP"/>
    <property type="match status" value="1"/>
</dbReference>
<dbReference type="InterPro" id="IPR000719">
    <property type="entry name" value="Prot_kinase_dom"/>
</dbReference>
<dbReference type="AlphaFoldDB" id="A0A3Q9ETS6"/>
<dbReference type="InterPro" id="IPR008271">
    <property type="entry name" value="Ser/Thr_kinase_AS"/>
</dbReference>
<evidence type="ECO:0000256" key="5">
    <source>
        <dbReference type="ARBA" id="ARBA00022777"/>
    </source>
</evidence>
<gene>
    <name evidence="10" type="ORF">EJ357_40725</name>
</gene>
<keyword evidence="3" id="KW-0808">Transferase</keyword>
<dbReference type="PANTHER" id="PTHR43289:SF6">
    <property type="entry name" value="SERINE_THREONINE-PROTEIN KINASE NEKL-3"/>
    <property type="match status" value="1"/>
</dbReference>
<dbReference type="EC" id="2.7.11.1" evidence="1"/>
<keyword evidence="11" id="KW-1185">Reference proteome</keyword>
<evidence type="ECO:0000256" key="4">
    <source>
        <dbReference type="ARBA" id="ARBA00022741"/>
    </source>
</evidence>
<evidence type="ECO:0000256" key="1">
    <source>
        <dbReference type="ARBA" id="ARBA00012513"/>
    </source>
</evidence>
<proteinExistence type="predicted"/>
<dbReference type="PROSITE" id="PS50011">
    <property type="entry name" value="PROTEIN_KINASE_DOM"/>
    <property type="match status" value="1"/>
</dbReference>
<dbReference type="PANTHER" id="PTHR43289">
    <property type="entry name" value="MITOGEN-ACTIVATED PROTEIN KINASE KINASE KINASE 20-RELATED"/>
    <property type="match status" value="1"/>
</dbReference>
<feature type="region of interest" description="Disordered" evidence="8">
    <location>
        <begin position="1"/>
        <end position="46"/>
    </location>
</feature>
<feature type="region of interest" description="Disordered" evidence="8">
    <location>
        <begin position="480"/>
        <end position="508"/>
    </location>
</feature>
<reference evidence="10 11" key="1">
    <citation type="journal article" date="2019" name="Int. J. Syst. Evol. Microbiol.">
        <title>Streptomyces cyaneochromogenes sp. nov., a blue pigment-producing actinomycete from manganese-contaminated soil.</title>
        <authorList>
            <person name="Tang X."/>
            <person name="Zhao J."/>
            <person name="Li K."/>
            <person name="Chen Z."/>
            <person name="Sun Y."/>
            <person name="Gao J."/>
        </authorList>
    </citation>
    <scope>NUCLEOTIDE SEQUENCE [LARGE SCALE GENOMIC DNA]</scope>
    <source>
        <strain evidence="10 11">MK-45</strain>
    </source>
</reference>
<dbReference type="InterPro" id="IPR017441">
    <property type="entry name" value="Protein_kinase_ATP_BS"/>
</dbReference>
<dbReference type="InterPro" id="IPR011009">
    <property type="entry name" value="Kinase-like_dom_sf"/>
</dbReference>
<dbReference type="Proteomes" id="UP000280298">
    <property type="component" value="Chromosome"/>
</dbReference>
<evidence type="ECO:0000256" key="2">
    <source>
        <dbReference type="ARBA" id="ARBA00022527"/>
    </source>
</evidence>
<dbReference type="EMBL" id="CP034539">
    <property type="protein sequence ID" value="AZQ38985.1"/>
    <property type="molecule type" value="Genomic_DNA"/>
</dbReference>
<evidence type="ECO:0000256" key="8">
    <source>
        <dbReference type="SAM" id="MobiDB-lite"/>
    </source>
</evidence>
<feature type="compositionally biased region" description="Basic and acidic residues" evidence="8">
    <location>
        <begin position="1"/>
        <end position="24"/>
    </location>
</feature>
<dbReference type="Pfam" id="PF00069">
    <property type="entry name" value="Pkinase"/>
    <property type="match status" value="1"/>
</dbReference>
<feature type="region of interest" description="Disordered" evidence="8">
    <location>
        <begin position="392"/>
        <end position="449"/>
    </location>
</feature>
<feature type="binding site" evidence="7">
    <location>
        <position position="149"/>
    </location>
    <ligand>
        <name>ATP</name>
        <dbReference type="ChEBI" id="CHEBI:30616"/>
    </ligand>
</feature>
<evidence type="ECO:0000259" key="9">
    <source>
        <dbReference type="PROSITE" id="PS50011"/>
    </source>
</evidence>
<dbReference type="SMART" id="SM00220">
    <property type="entry name" value="S_TKc"/>
    <property type="match status" value="1"/>
</dbReference>
<organism evidence="10 11">
    <name type="scientific">Streptomyces cyaneochromogenes</name>
    <dbReference type="NCBI Taxonomy" id="2496836"/>
    <lineage>
        <taxon>Bacteria</taxon>
        <taxon>Bacillati</taxon>
        <taxon>Actinomycetota</taxon>
        <taxon>Actinomycetes</taxon>
        <taxon>Kitasatosporales</taxon>
        <taxon>Streptomycetaceae</taxon>
        <taxon>Streptomyces</taxon>
    </lineage>
</organism>
<feature type="compositionally biased region" description="Low complexity" evidence="8">
    <location>
        <begin position="398"/>
        <end position="412"/>
    </location>
</feature>
<feature type="domain" description="Protein kinase" evidence="9">
    <location>
        <begin position="120"/>
        <end position="382"/>
    </location>
</feature>
<evidence type="ECO:0000256" key="3">
    <source>
        <dbReference type="ARBA" id="ARBA00022679"/>
    </source>
</evidence>
<feature type="compositionally biased region" description="Low complexity" evidence="8">
    <location>
        <begin position="484"/>
        <end position="508"/>
    </location>
</feature>
<protein>
    <recommendedName>
        <fullName evidence="1">non-specific serine/threonine protein kinase</fullName>
        <ecNumber evidence="1">2.7.11.1</ecNumber>
    </recommendedName>
</protein>
<dbReference type="OrthoDB" id="3928783at2"/>
<dbReference type="GO" id="GO:0004674">
    <property type="term" value="F:protein serine/threonine kinase activity"/>
    <property type="evidence" value="ECO:0007669"/>
    <property type="project" value="UniProtKB-KW"/>
</dbReference>
<sequence>MSVRERVLRRPLVRELPQDRDPGEGLRGAHRQADRRPHRPDRRHQLPLGLLRRGGLRPGAEVRRRVQVRCERRLPAVGGPVNGGADRGVTGGEITAAAPEGHPRKGALVTREERVIAGRYRLGRRLGSGGGGDVWLAEDEELRVRVAVKEIDVPREPKSSADDPAGRGRKEALKAAQLREHPNVITVYDVVEDDGRPWIVMEYLEGTRDLRAVVNERGALPSDEVAGLGAAALDALCAGHRLGIIHRDVKPSNILLAPDHSGAADRRVLLTDYGISLWPRETRVTESGMVVGTPGFLAPERLSGGEATPATDLFSLGVTLYFAVEGTSPFERDTLDASLMAALTTEPDLPQRASDPLSRVIMGLLAKDPAERMQPERARELLAEAMGSGAAATSLPVPTGAAPKSASSGAATESGDVVTATEPAQTPPSWRKRLARARSRSGEARPSPARRTPLLLALTAVLAAGGGFAWGAATYQGEPAEANGPRAGTKAAATASPTPTPTVTRSSYPYGRQAGLREGLMPGQCVNADWKDGEYKGRPGVKVVGCDDDPEGQVIATVAAGGAAGASGAGAVRAECTRRTAELRGTMAAPVLHVLTPETGQSEPPPSACLLFLKHATLGGPLGGFRKFGDEVYLTQQGPGDCVTSVEDEDGEITDTLVSCEQPHHEQAVGWAWASGDGSADSVDTHGLCEEKYGVNWARGQGHEMRGWRSSDEEWDAGFRYVLCSVGREDGGKLPGGVLKSAY</sequence>